<proteinExistence type="predicted"/>
<accession>A0A382Q531</accession>
<reference evidence="1" key="1">
    <citation type="submission" date="2018-05" db="EMBL/GenBank/DDBJ databases">
        <authorList>
            <person name="Lanie J.A."/>
            <person name="Ng W.-L."/>
            <person name="Kazmierczak K.M."/>
            <person name="Andrzejewski T.M."/>
            <person name="Davidsen T.M."/>
            <person name="Wayne K.J."/>
            <person name="Tettelin H."/>
            <person name="Glass J.I."/>
            <person name="Rusch D."/>
            <person name="Podicherti R."/>
            <person name="Tsui H.-C.T."/>
            <person name="Winkler M.E."/>
        </authorList>
    </citation>
    <scope>NUCLEOTIDE SEQUENCE</scope>
</reference>
<feature type="non-terminal residue" evidence="1">
    <location>
        <position position="91"/>
    </location>
</feature>
<dbReference type="AlphaFoldDB" id="A0A382Q531"/>
<evidence type="ECO:0000313" key="1">
    <source>
        <dbReference type="EMBL" id="SVC80703.1"/>
    </source>
</evidence>
<gene>
    <name evidence="1" type="ORF">METZ01_LOCUS333557</name>
</gene>
<sequence length="91" mass="10755">MQSAKSTQEKPTSFDRLDESIQVNQALYDRLHESLVNEIVTTVEDEEKVQHYKDQQKDPVWGYLIKLKQFYQANDLFRYALWSLGLMILST</sequence>
<organism evidence="1">
    <name type="scientific">marine metagenome</name>
    <dbReference type="NCBI Taxonomy" id="408172"/>
    <lineage>
        <taxon>unclassified sequences</taxon>
        <taxon>metagenomes</taxon>
        <taxon>ecological metagenomes</taxon>
    </lineage>
</organism>
<protein>
    <submittedName>
        <fullName evidence="1">Uncharacterized protein</fullName>
    </submittedName>
</protein>
<name>A0A382Q531_9ZZZZ</name>
<dbReference type="EMBL" id="UINC01112050">
    <property type="protein sequence ID" value="SVC80703.1"/>
    <property type="molecule type" value="Genomic_DNA"/>
</dbReference>